<gene>
    <name evidence="2" type="ORF">ANN_18289</name>
</gene>
<name>A0ABQ8SNC0_PERAM</name>
<comment type="caution">
    <text evidence="2">The sequence shown here is derived from an EMBL/GenBank/DDBJ whole genome shotgun (WGS) entry which is preliminary data.</text>
</comment>
<evidence type="ECO:0000313" key="3">
    <source>
        <dbReference type="Proteomes" id="UP001148838"/>
    </source>
</evidence>
<evidence type="ECO:0000313" key="2">
    <source>
        <dbReference type="EMBL" id="KAJ4435673.1"/>
    </source>
</evidence>
<dbReference type="Gene3D" id="3.30.420.10">
    <property type="entry name" value="Ribonuclease H-like superfamily/Ribonuclease H"/>
    <property type="match status" value="1"/>
</dbReference>
<accession>A0ABQ8SNC0</accession>
<protein>
    <submittedName>
        <fullName evidence="2">Uncharacterized protein</fullName>
    </submittedName>
</protein>
<feature type="region of interest" description="Disordered" evidence="1">
    <location>
        <begin position="136"/>
        <end position="165"/>
    </location>
</feature>
<reference evidence="2 3" key="1">
    <citation type="journal article" date="2022" name="Allergy">
        <title>Genome assembly and annotation of Periplaneta americana reveal a comprehensive cockroach allergen profile.</title>
        <authorList>
            <person name="Wang L."/>
            <person name="Xiong Q."/>
            <person name="Saelim N."/>
            <person name="Wang L."/>
            <person name="Nong W."/>
            <person name="Wan A.T."/>
            <person name="Shi M."/>
            <person name="Liu X."/>
            <person name="Cao Q."/>
            <person name="Hui J.H.L."/>
            <person name="Sookrung N."/>
            <person name="Leung T.F."/>
            <person name="Tungtrongchitr A."/>
            <person name="Tsui S.K.W."/>
        </authorList>
    </citation>
    <scope>NUCLEOTIDE SEQUENCE [LARGE SCALE GENOMIC DNA]</scope>
    <source>
        <strain evidence="2">PWHHKU_190912</strain>
    </source>
</reference>
<proteinExistence type="predicted"/>
<dbReference type="InterPro" id="IPR036397">
    <property type="entry name" value="RNaseH_sf"/>
</dbReference>
<evidence type="ECO:0000256" key="1">
    <source>
        <dbReference type="SAM" id="MobiDB-lite"/>
    </source>
</evidence>
<organism evidence="2 3">
    <name type="scientific">Periplaneta americana</name>
    <name type="common">American cockroach</name>
    <name type="synonym">Blatta americana</name>
    <dbReference type="NCBI Taxonomy" id="6978"/>
    <lineage>
        <taxon>Eukaryota</taxon>
        <taxon>Metazoa</taxon>
        <taxon>Ecdysozoa</taxon>
        <taxon>Arthropoda</taxon>
        <taxon>Hexapoda</taxon>
        <taxon>Insecta</taxon>
        <taxon>Pterygota</taxon>
        <taxon>Neoptera</taxon>
        <taxon>Polyneoptera</taxon>
        <taxon>Dictyoptera</taxon>
        <taxon>Blattodea</taxon>
        <taxon>Blattoidea</taxon>
        <taxon>Blattidae</taxon>
        <taxon>Blattinae</taxon>
        <taxon>Periplaneta</taxon>
    </lineage>
</organism>
<keyword evidence="3" id="KW-1185">Reference proteome</keyword>
<dbReference type="EMBL" id="JAJSOF020000023">
    <property type="protein sequence ID" value="KAJ4435673.1"/>
    <property type="molecule type" value="Genomic_DNA"/>
</dbReference>
<dbReference type="Proteomes" id="UP001148838">
    <property type="component" value="Unassembled WGS sequence"/>
</dbReference>
<sequence length="439" mass="50352">MGLTERGADAAKRWFRSEAADFYDTKIDPMMQREKRTRHSRLRPDIAKPVEGYWKLSARKRFKSADDFKRHSFATTDSWRDLILPKSQNTGQIQSLVCLRITDADSGDEDCKNSNRAQLQAAAELVTEIPDIVQPYNEEGGTDIRKDSDLISNEIENSPPPTRRIKRERNKAPDRILLIRCMSTHICLTWSQTTKGNIEGEEFDPVLWIEFGVAQWSERLRNSAGRIRSAALRWNSVRRGVGSYGAERGGKENTHFLIHAREMNIVHRILFFHPQAPLELMMSLHLFHACLSLAVVVHCDPVSLRNTSDHLLLGRLQLLFPMRGSHMVEAYIHLLQSILLTCPPHFHLRRCASLTATGVSLAAIYFNVQCKGGVISLWGIIKQDVSKHRYQTIEDLKQAVREAFRETSPPLLRKISHRKWRRIILCRDNDGAHIDVMDH</sequence>